<dbReference type="Gene3D" id="3.40.50.2300">
    <property type="match status" value="1"/>
</dbReference>
<evidence type="ECO:0000256" key="2">
    <source>
        <dbReference type="PROSITE-ProRule" id="PRU00169"/>
    </source>
</evidence>
<dbReference type="PRINTS" id="PR00344">
    <property type="entry name" value="BCTRLSENSOR"/>
</dbReference>
<dbReference type="InterPro" id="IPR003661">
    <property type="entry name" value="HisK_dim/P_dom"/>
</dbReference>
<feature type="domain" description="Response regulatory" evidence="4">
    <location>
        <begin position="308"/>
        <end position="491"/>
    </location>
</feature>
<dbReference type="OMA" id="FRIPEIW"/>
<evidence type="ECO:0008006" key="7">
    <source>
        <dbReference type="Google" id="ProtNLM"/>
    </source>
</evidence>
<sequence>MTSHELRNPLSAVVQCADSVIASLQGLPLHDATTAISDMSFEKIREEVATSIDSLQTIVSCSLHQKRVIDDVLTLSKLDSNLILITPVRVQAAVVVSEALKMFEVECNQMDLRLEFRKDPTFEGHDWVMMDPSRLLQVLINLLTNAIKFTKDRPVRQITVTLGASPTRPPKVWDSVTFTNSGEQPKDLMNSPEWGDGVIAFLWLKVQDTGCGMTYEEQRKLFSRFTQATPRTHVKYGGSGLGLFISKSLATLQGGAIGVSSDPDVGSTFAFFVSTRKALPPVGHSLKTRPGPQRTESTEQAMRRTNLNILIVEDNLVNQKVLKKQLSKFGWNVSVAGDGQQALDWLKGSVYWRGTPKNSHDKITEEEQPEYFTTPDLQDVDIVLMDIEMPIMDGLTCAQRIREYEAQGLLAAPQMRRRQLSATASPLSTFSGLYVSNPSSQPKAHTRLPILAVSANARMEQVEQALAAGMDDAISKPFRIPELWPKFQVLIKRLSEESSNVW</sequence>
<dbReference type="InterPro" id="IPR005467">
    <property type="entry name" value="His_kinase_dom"/>
</dbReference>
<dbReference type="Gene3D" id="1.10.287.130">
    <property type="match status" value="1"/>
</dbReference>
<dbReference type="SUPFAM" id="SSF52172">
    <property type="entry name" value="CheY-like"/>
    <property type="match status" value="1"/>
</dbReference>
<feature type="modified residue" description="4-aspartylphosphate" evidence="2">
    <location>
        <position position="386"/>
    </location>
</feature>
<reference evidence="5 6" key="1">
    <citation type="journal article" date="2017" name="Genome Announc.">
        <title>Genome sequence of the saprophytic ascomycete Epicoccum nigrum ICMP 19927 strain isolated from New Zealand.</title>
        <authorList>
            <person name="Fokin M."/>
            <person name="Fleetwood D."/>
            <person name="Weir B.S."/>
            <person name="Villas-Boas S.G."/>
        </authorList>
    </citation>
    <scope>NUCLEOTIDE SEQUENCE [LARGE SCALE GENOMIC DNA]</scope>
    <source>
        <strain evidence="5 6">ICMP 19927</strain>
    </source>
</reference>
<name>A0A1Y2LU99_EPING</name>
<dbReference type="EMBL" id="KZ107848">
    <property type="protein sequence ID" value="OSS47494.1"/>
    <property type="molecule type" value="Genomic_DNA"/>
</dbReference>
<dbReference type="SUPFAM" id="SSF47384">
    <property type="entry name" value="Homodimeric domain of signal transducing histidine kinase"/>
    <property type="match status" value="1"/>
</dbReference>
<dbReference type="SMART" id="SM00448">
    <property type="entry name" value="REC"/>
    <property type="match status" value="1"/>
</dbReference>
<keyword evidence="6" id="KW-1185">Reference proteome</keyword>
<dbReference type="Gene3D" id="3.30.565.10">
    <property type="entry name" value="Histidine kinase-like ATPase, C-terminal domain"/>
    <property type="match status" value="1"/>
</dbReference>
<dbReference type="Proteomes" id="UP000193240">
    <property type="component" value="Unassembled WGS sequence"/>
</dbReference>
<dbReference type="GO" id="GO:0000155">
    <property type="term" value="F:phosphorelay sensor kinase activity"/>
    <property type="evidence" value="ECO:0007669"/>
    <property type="project" value="InterPro"/>
</dbReference>
<feature type="domain" description="Histidine kinase" evidence="3">
    <location>
        <begin position="1"/>
        <end position="277"/>
    </location>
</feature>
<dbReference type="InterPro" id="IPR003594">
    <property type="entry name" value="HATPase_dom"/>
</dbReference>
<dbReference type="InterPro" id="IPR004358">
    <property type="entry name" value="Sig_transdc_His_kin-like_C"/>
</dbReference>
<dbReference type="CDD" id="cd00082">
    <property type="entry name" value="HisKA"/>
    <property type="match status" value="1"/>
</dbReference>
<dbReference type="Pfam" id="PF02518">
    <property type="entry name" value="HATPase_c"/>
    <property type="match status" value="1"/>
</dbReference>
<dbReference type="SMART" id="SM00387">
    <property type="entry name" value="HATPase_c"/>
    <property type="match status" value="1"/>
</dbReference>
<dbReference type="PROSITE" id="PS50109">
    <property type="entry name" value="HIS_KIN"/>
    <property type="match status" value="1"/>
</dbReference>
<evidence type="ECO:0000313" key="5">
    <source>
        <dbReference type="EMBL" id="OSS47494.1"/>
    </source>
</evidence>
<dbReference type="STRING" id="105696.A0A1Y2LU99"/>
<dbReference type="InParanoid" id="A0A1Y2LU99"/>
<protein>
    <recommendedName>
        <fullName evidence="7">Histidine kinase</fullName>
    </recommendedName>
</protein>
<dbReference type="AlphaFoldDB" id="A0A1Y2LU99"/>
<gene>
    <name evidence="5" type="ORF">B5807_07379</name>
</gene>
<dbReference type="PANTHER" id="PTHR43719">
    <property type="entry name" value="TWO-COMPONENT HISTIDINE KINASE"/>
    <property type="match status" value="1"/>
</dbReference>
<dbReference type="PROSITE" id="PS50110">
    <property type="entry name" value="RESPONSE_REGULATORY"/>
    <property type="match status" value="1"/>
</dbReference>
<proteinExistence type="predicted"/>
<dbReference type="InterPro" id="IPR011006">
    <property type="entry name" value="CheY-like_superfamily"/>
</dbReference>
<evidence type="ECO:0000313" key="6">
    <source>
        <dbReference type="Proteomes" id="UP000193240"/>
    </source>
</evidence>
<dbReference type="CDD" id="cd17546">
    <property type="entry name" value="REC_hyHK_CKI1_RcsC-like"/>
    <property type="match status" value="1"/>
</dbReference>
<dbReference type="InterPro" id="IPR036890">
    <property type="entry name" value="HATPase_C_sf"/>
</dbReference>
<evidence type="ECO:0000256" key="1">
    <source>
        <dbReference type="ARBA" id="ARBA00022553"/>
    </source>
</evidence>
<accession>A0A1Y2LU99</accession>
<dbReference type="SUPFAM" id="SSF55874">
    <property type="entry name" value="ATPase domain of HSP90 chaperone/DNA topoisomerase II/histidine kinase"/>
    <property type="match status" value="1"/>
</dbReference>
<dbReference type="InterPro" id="IPR036097">
    <property type="entry name" value="HisK_dim/P_sf"/>
</dbReference>
<dbReference type="InterPro" id="IPR001789">
    <property type="entry name" value="Sig_transdc_resp-reg_receiver"/>
</dbReference>
<dbReference type="InterPro" id="IPR050956">
    <property type="entry name" value="2C_system_His_kinase"/>
</dbReference>
<evidence type="ECO:0000259" key="3">
    <source>
        <dbReference type="PROSITE" id="PS50109"/>
    </source>
</evidence>
<organism evidence="5 6">
    <name type="scientific">Epicoccum nigrum</name>
    <name type="common">Soil fungus</name>
    <name type="synonym">Epicoccum purpurascens</name>
    <dbReference type="NCBI Taxonomy" id="105696"/>
    <lineage>
        <taxon>Eukaryota</taxon>
        <taxon>Fungi</taxon>
        <taxon>Dikarya</taxon>
        <taxon>Ascomycota</taxon>
        <taxon>Pezizomycotina</taxon>
        <taxon>Dothideomycetes</taxon>
        <taxon>Pleosporomycetidae</taxon>
        <taxon>Pleosporales</taxon>
        <taxon>Pleosporineae</taxon>
        <taxon>Didymellaceae</taxon>
        <taxon>Epicoccum</taxon>
    </lineage>
</organism>
<keyword evidence="1 2" id="KW-0597">Phosphoprotein</keyword>
<evidence type="ECO:0000259" key="4">
    <source>
        <dbReference type="PROSITE" id="PS50110"/>
    </source>
</evidence>
<dbReference type="PANTHER" id="PTHR43719:SF30">
    <property type="entry name" value="TWO-COMPONENT SYSTEM RESPONSE REGULATOR"/>
    <property type="match status" value="1"/>
</dbReference>